<dbReference type="PANTHER" id="PTHR31635">
    <property type="entry name" value="REVERSE TRANSCRIPTASE DOMAIN-CONTAINING PROTEIN-RELATED"/>
    <property type="match status" value="1"/>
</dbReference>
<dbReference type="Proteomes" id="UP000009138">
    <property type="component" value="Unassembled WGS sequence"/>
</dbReference>
<proteinExistence type="predicted"/>
<dbReference type="VEuPathDB" id="FungiDB:RO3G_16153"/>
<protein>
    <recommendedName>
        <fullName evidence="1">Reverse transcriptase domain-containing protein</fullName>
    </recommendedName>
</protein>
<gene>
    <name evidence="2" type="ORF">RO3G_16153</name>
</gene>
<accession>I1CSL2</accession>
<organism evidence="2 3">
    <name type="scientific">Rhizopus delemar (strain RA 99-880 / ATCC MYA-4621 / FGSC 9543 / NRRL 43880)</name>
    <name type="common">Mucormycosis agent</name>
    <name type="synonym">Rhizopus arrhizus var. delemar</name>
    <dbReference type="NCBI Taxonomy" id="246409"/>
    <lineage>
        <taxon>Eukaryota</taxon>
        <taxon>Fungi</taxon>
        <taxon>Fungi incertae sedis</taxon>
        <taxon>Mucoromycota</taxon>
        <taxon>Mucoromycotina</taxon>
        <taxon>Mucoromycetes</taxon>
        <taxon>Mucorales</taxon>
        <taxon>Mucorineae</taxon>
        <taxon>Rhizopodaceae</taxon>
        <taxon>Rhizopus</taxon>
    </lineage>
</organism>
<dbReference type="Pfam" id="PF00078">
    <property type="entry name" value="RVT_1"/>
    <property type="match status" value="1"/>
</dbReference>
<dbReference type="RefSeq" id="XP_067526838.1">
    <property type="nucleotide sequence ID" value="XM_067670737.1"/>
</dbReference>
<sequence length="580" mass="66536">MKCKRTIQNESGDDPRIHFSTLLTTEEGSILVSTQKVLKALFTVTAEPQDDIQMEINAGNTDNPYVATDIVIVGQATKNIPQSQHQAAMDSHLKDAPTGYNFRHSSLDNLGSPIQACIPSDQQHGITVFNIDIALTQSKQYLSRNTHQHRPLMYTPASTGKDRRKSFDSVLDAFTSVSDIDPRRIIIVDDYNYSYHRLNLSAQASLKWVTYLEESFYNVMHSGDNSNIPTFRRNDEIYSTIDYIFISQTLTGFSLWCANPILAQQKEYRIELKQRLTGIVSSLSSQMTAQEQWGYVKPEMRLLTQRYAIDYTNWRKKQLRSYSANCLPVTDQQIESLQQELDSTSGLTVFSRTQFMEVSQAFYQELYSVEPVDEHDIDCYLQDIADLPQLNENDRHYLISPITIENTIEQSEKVIGRQGSPGLGGLGYVFMHLIYQFSPLKDLIIKIYNMTLTAGSFPSSWQDLRVRLLPKKGDLSTLKNWRSIFLINCDAKIYTRIINQRMRSVMETSINRYQTGFLGDRFIAENGMVLNIFMEQAHVQRRPEIGLLLDQEKAYDRVHPMYLRQVMLAFGFPPSLVHSL</sequence>
<evidence type="ECO:0000313" key="2">
    <source>
        <dbReference type="EMBL" id="EIE91442.1"/>
    </source>
</evidence>
<dbReference type="EMBL" id="CH476750">
    <property type="protein sequence ID" value="EIE91442.1"/>
    <property type="molecule type" value="Genomic_DNA"/>
</dbReference>
<name>I1CSL2_RHIO9</name>
<reference evidence="2 3" key="1">
    <citation type="journal article" date="2009" name="PLoS Genet.">
        <title>Genomic analysis of the basal lineage fungus Rhizopus oryzae reveals a whole-genome duplication.</title>
        <authorList>
            <person name="Ma L.-J."/>
            <person name="Ibrahim A.S."/>
            <person name="Skory C."/>
            <person name="Grabherr M.G."/>
            <person name="Burger G."/>
            <person name="Butler M."/>
            <person name="Elias M."/>
            <person name="Idnurm A."/>
            <person name="Lang B.F."/>
            <person name="Sone T."/>
            <person name="Abe A."/>
            <person name="Calvo S.E."/>
            <person name="Corrochano L.M."/>
            <person name="Engels R."/>
            <person name="Fu J."/>
            <person name="Hansberg W."/>
            <person name="Kim J.-M."/>
            <person name="Kodira C.D."/>
            <person name="Koehrsen M.J."/>
            <person name="Liu B."/>
            <person name="Miranda-Saavedra D."/>
            <person name="O'Leary S."/>
            <person name="Ortiz-Castellanos L."/>
            <person name="Poulter R."/>
            <person name="Rodriguez-Romero J."/>
            <person name="Ruiz-Herrera J."/>
            <person name="Shen Y.-Q."/>
            <person name="Zeng Q."/>
            <person name="Galagan J."/>
            <person name="Birren B.W."/>
            <person name="Cuomo C.A."/>
            <person name="Wickes B.L."/>
        </authorList>
    </citation>
    <scope>NUCLEOTIDE SEQUENCE [LARGE SCALE GENOMIC DNA]</scope>
    <source>
        <strain evidence="3">RA 99-880 / ATCC MYA-4621 / FGSC 9543 / NRRL 43880</strain>
    </source>
</reference>
<dbReference type="InParanoid" id="I1CSL2"/>
<dbReference type="PANTHER" id="PTHR31635:SF196">
    <property type="entry name" value="REVERSE TRANSCRIPTASE DOMAIN-CONTAINING PROTEIN-RELATED"/>
    <property type="match status" value="1"/>
</dbReference>
<feature type="domain" description="Reverse transcriptase" evidence="1">
    <location>
        <begin position="470"/>
        <end position="578"/>
    </location>
</feature>
<evidence type="ECO:0000313" key="3">
    <source>
        <dbReference type="Proteomes" id="UP000009138"/>
    </source>
</evidence>
<dbReference type="eggNOG" id="KOG1075">
    <property type="taxonomic scope" value="Eukaryota"/>
</dbReference>
<keyword evidence="3" id="KW-1185">Reference proteome</keyword>
<dbReference type="GeneID" id="93623118"/>
<dbReference type="AlphaFoldDB" id="I1CSL2"/>
<dbReference type="InterPro" id="IPR000477">
    <property type="entry name" value="RT_dom"/>
</dbReference>
<evidence type="ECO:0000259" key="1">
    <source>
        <dbReference type="Pfam" id="PF00078"/>
    </source>
</evidence>